<keyword evidence="2" id="KW-0732">Signal</keyword>
<dbReference type="Gene3D" id="3.40.190.10">
    <property type="entry name" value="Periplasmic binding protein-like II"/>
    <property type="match status" value="2"/>
</dbReference>
<proteinExistence type="predicted"/>
<keyword evidence="4" id="KW-1185">Reference proteome</keyword>
<dbReference type="Proteomes" id="UP000306509">
    <property type="component" value="Unassembled WGS sequence"/>
</dbReference>
<dbReference type="InterPro" id="IPR006059">
    <property type="entry name" value="SBP"/>
</dbReference>
<evidence type="ECO:0000256" key="1">
    <source>
        <dbReference type="SAM" id="MobiDB-lite"/>
    </source>
</evidence>
<evidence type="ECO:0000313" key="3">
    <source>
        <dbReference type="EMBL" id="TLC98588.1"/>
    </source>
</evidence>
<dbReference type="RefSeq" id="WP_138003745.1">
    <property type="nucleotide sequence ID" value="NZ_QGQD01000090.1"/>
</dbReference>
<protein>
    <submittedName>
        <fullName evidence="3">Multiple sugar-binding protein</fullName>
    </submittedName>
</protein>
<dbReference type="PANTHER" id="PTHR43649">
    <property type="entry name" value="ARABINOSE-BINDING PROTEIN-RELATED"/>
    <property type="match status" value="1"/>
</dbReference>
<feature type="region of interest" description="Disordered" evidence="1">
    <location>
        <begin position="30"/>
        <end position="74"/>
    </location>
</feature>
<gene>
    <name evidence="3" type="primary">msmE_34</name>
    <name evidence="3" type="ORF">DSM106044_04591</name>
</gene>
<feature type="chain" id="PRO_5038501243" evidence="2">
    <location>
        <begin position="24"/>
        <end position="469"/>
    </location>
</feature>
<dbReference type="EMBL" id="QGQD01000090">
    <property type="protein sequence ID" value="TLC98588.1"/>
    <property type="molecule type" value="Genomic_DNA"/>
</dbReference>
<evidence type="ECO:0000313" key="4">
    <source>
        <dbReference type="Proteomes" id="UP000306509"/>
    </source>
</evidence>
<comment type="caution">
    <text evidence="3">The sequence shown here is derived from an EMBL/GenBank/DDBJ whole genome shotgun (WGS) entry which is preliminary data.</text>
</comment>
<sequence precursor="true">MKKRKMQLLAGGMCLTLAIGSLAGCGNQNTKDTADTTAKTDGTQTEAAKTEDGKSEESKAETTAEDNDEGSGEKVTLNFAASQNWIEDVDKELAKEFEEKTGIAINFQLSPDDQYQTIVKSKLNTGEGPDIFMSYSGTKLKDFNPEKNMVDLSEESWVSELEQWAIDGCSYKGRLYAQNTAGVDDTNGVLYKPAVFEELGIKVPTNYAEFKEACDKLQTGGITPVYEFVKDLWHTHYWMEGASALAAANHPGLYDDLNTNKIGFADVPEFVTALTQLKEMADSGYFGENHMSNIYDNSYDAIASGKYGMIIIHGSYPNEMVNNIDGVNPEEYSMFPSPLADNQYATLTAGGTTKCISAGSKHIEEAKQYFNFLAEKQNLEKLYKEKTVYVSSSVKGIEASPTKAYKDLMNIVGDKQLQGAEASVYFYDGGKISELCQEMFTGSLTPEQVLEEYDNTRRALAKDSGQEGF</sequence>
<dbReference type="AlphaFoldDB" id="A0A4U8Q2M3"/>
<dbReference type="SUPFAM" id="SSF53850">
    <property type="entry name" value="Periplasmic binding protein-like II"/>
    <property type="match status" value="1"/>
</dbReference>
<name>A0A4U8Q2M3_9FIRM</name>
<reference evidence="3 4" key="1">
    <citation type="journal article" date="2019" name="Anaerobe">
        <title>Detection of Robinsoniella peoriensis in multiple bone samples of a trauma patient.</title>
        <authorList>
            <person name="Schrottner P."/>
            <person name="Hartwich K."/>
            <person name="Bunk B."/>
            <person name="Schober I."/>
            <person name="Helbig S."/>
            <person name="Rudolph W.W."/>
            <person name="Gunzer F."/>
        </authorList>
    </citation>
    <scope>NUCLEOTIDE SEQUENCE [LARGE SCALE GENOMIC DNA]</scope>
    <source>
        <strain evidence="3 4">DSM 106044</strain>
    </source>
</reference>
<dbReference type="InterPro" id="IPR050490">
    <property type="entry name" value="Bact_solute-bd_prot1"/>
</dbReference>
<accession>A0A4U8Q2M3</accession>
<evidence type="ECO:0000256" key="2">
    <source>
        <dbReference type="SAM" id="SignalP"/>
    </source>
</evidence>
<organism evidence="3 4">
    <name type="scientific">Robinsoniella peoriensis</name>
    <dbReference type="NCBI Taxonomy" id="180332"/>
    <lineage>
        <taxon>Bacteria</taxon>
        <taxon>Bacillati</taxon>
        <taxon>Bacillota</taxon>
        <taxon>Clostridia</taxon>
        <taxon>Lachnospirales</taxon>
        <taxon>Lachnospiraceae</taxon>
        <taxon>Robinsoniella</taxon>
    </lineage>
</organism>
<dbReference type="STRING" id="180332.GCA_000797495_01203"/>
<feature type="signal peptide" evidence="2">
    <location>
        <begin position="1"/>
        <end position="23"/>
    </location>
</feature>
<dbReference type="Pfam" id="PF01547">
    <property type="entry name" value="SBP_bac_1"/>
    <property type="match status" value="1"/>
</dbReference>
<feature type="compositionally biased region" description="Low complexity" evidence="1">
    <location>
        <begin position="30"/>
        <end position="45"/>
    </location>
</feature>
<feature type="compositionally biased region" description="Basic and acidic residues" evidence="1">
    <location>
        <begin position="48"/>
        <end position="62"/>
    </location>
</feature>
<dbReference type="PROSITE" id="PS51257">
    <property type="entry name" value="PROKAR_LIPOPROTEIN"/>
    <property type="match status" value="1"/>
</dbReference>